<feature type="transmembrane region" description="Helical" evidence="1">
    <location>
        <begin position="6"/>
        <end position="21"/>
    </location>
</feature>
<feature type="transmembrane region" description="Helical" evidence="1">
    <location>
        <begin position="58"/>
        <end position="80"/>
    </location>
</feature>
<sequence>METIKSFYFILWAIIALYMFVSAKKLGSLCYIIGGFFSFMTVWYAMNSFSGIAMFDGVLGIVFKCVVGAFLLGFVLIYVIGKLKKNKK</sequence>
<dbReference type="RefSeq" id="WP_022234066.1">
    <property type="nucleotide sequence ID" value="NZ_JACOPS010000003.1"/>
</dbReference>
<name>A0ABR7HLT9_9FIRM</name>
<proteinExistence type="predicted"/>
<dbReference type="EMBL" id="JACOPS010000003">
    <property type="protein sequence ID" value="MBC5728415.1"/>
    <property type="molecule type" value="Genomic_DNA"/>
</dbReference>
<evidence type="ECO:0000313" key="2">
    <source>
        <dbReference type="EMBL" id="MBC5728415.1"/>
    </source>
</evidence>
<dbReference type="Proteomes" id="UP000636755">
    <property type="component" value="Unassembled WGS sequence"/>
</dbReference>
<keyword evidence="1" id="KW-0812">Transmembrane</keyword>
<keyword evidence="1" id="KW-1133">Transmembrane helix</keyword>
<feature type="transmembrane region" description="Helical" evidence="1">
    <location>
        <begin position="28"/>
        <end position="46"/>
    </location>
</feature>
<accession>A0ABR7HLT9</accession>
<keyword evidence="1" id="KW-0472">Membrane</keyword>
<gene>
    <name evidence="2" type="ORF">H8R91_07765</name>
</gene>
<reference evidence="2 3" key="1">
    <citation type="submission" date="2020-08" db="EMBL/GenBank/DDBJ databases">
        <title>Genome public.</title>
        <authorList>
            <person name="Liu C."/>
            <person name="Sun Q."/>
        </authorList>
    </citation>
    <scope>NUCLEOTIDE SEQUENCE [LARGE SCALE GENOMIC DNA]</scope>
    <source>
        <strain evidence="2 3">NSJ-71</strain>
    </source>
</reference>
<keyword evidence="3" id="KW-1185">Reference proteome</keyword>
<protein>
    <submittedName>
        <fullName evidence="2">Uncharacterized protein</fullName>
    </submittedName>
</protein>
<comment type="caution">
    <text evidence="2">The sequence shown here is derived from an EMBL/GenBank/DDBJ whole genome shotgun (WGS) entry which is preliminary data.</text>
</comment>
<evidence type="ECO:0000313" key="3">
    <source>
        <dbReference type="Proteomes" id="UP000636755"/>
    </source>
</evidence>
<evidence type="ECO:0000256" key="1">
    <source>
        <dbReference type="SAM" id="Phobius"/>
    </source>
</evidence>
<organism evidence="2 3">
    <name type="scientific">Ruminococcus intestinalis</name>
    <dbReference type="NCBI Taxonomy" id="2763066"/>
    <lineage>
        <taxon>Bacteria</taxon>
        <taxon>Bacillati</taxon>
        <taxon>Bacillota</taxon>
        <taxon>Clostridia</taxon>
        <taxon>Eubacteriales</taxon>
        <taxon>Oscillospiraceae</taxon>
        <taxon>Ruminococcus</taxon>
    </lineage>
</organism>